<dbReference type="FunFam" id="3.15.10.30:FF:000001">
    <property type="entry name" value="Takeout-like protein 1"/>
    <property type="match status" value="1"/>
</dbReference>
<dbReference type="SMART" id="SM00700">
    <property type="entry name" value="JHBP"/>
    <property type="match status" value="1"/>
</dbReference>
<dbReference type="Proteomes" id="UP001153712">
    <property type="component" value="Chromosome 4"/>
</dbReference>
<evidence type="ECO:0000256" key="1">
    <source>
        <dbReference type="ARBA" id="ARBA00022729"/>
    </source>
</evidence>
<organism evidence="4 5">
    <name type="scientific">Phyllotreta striolata</name>
    <name type="common">Striped flea beetle</name>
    <name type="synonym">Crioceris striolata</name>
    <dbReference type="NCBI Taxonomy" id="444603"/>
    <lineage>
        <taxon>Eukaryota</taxon>
        <taxon>Metazoa</taxon>
        <taxon>Ecdysozoa</taxon>
        <taxon>Arthropoda</taxon>
        <taxon>Hexapoda</taxon>
        <taxon>Insecta</taxon>
        <taxon>Pterygota</taxon>
        <taxon>Neoptera</taxon>
        <taxon>Endopterygota</taxon>
        <taxon>Coleoptera</taxon>
        <taxon>Polyphaga</taxon>
        <taxon>Cucujiformia</taxon>
        <taxon>Chrysomeloidea</taxon>
        <taxon>Chrysomelidae</taxon>
        <taxon>Galerucinae</taxon>
        <taxon>Alticini</taxon>
        <taxon>Phyllotreta</taxon>
    </lineage>
</organism>
<dbReference type="Pfam" id="PF06585">
    <property type="entry name" value="JHBP"/>
    <property type="match status" value="1"/>
</dbReference>
<dbReference type="InterPro" id="IPR038606">
    <property type="entry name" value="To_sf"/>
</dbReference>
<comment type="similarity">
    <text evidence="3">Belongs to the TO family.</text>
</comment>
<dbReference type="InterPro" id="IPR010562">
    <property type="entry name" value="Haemolymph_juvenile_hormone-bd"/>
</dbReference>
<reference evidence="4" key="1">
    <citation type="submission" date="2022-01" db="EMBL/GenBank/DDBJ databases">
        <authorList>
            <person name="King R."/>
        </authorList>
    </citation>
    <scope>NUCLEOTIDE SEQUENCE</scope>
</reference>
<evidence type="ECO:0000313" key="4">
    <source>
        <dbReference type="EMBL" id="CAG9861419.1"/>
    </source>
</evidence>
<gene>
    <name evidence="4" type="ORF">PHYEVI_LOCUS7759</name>
</gene>
<name>A0A9N9XNU1_PHYSR</name>
<proteinExistence type="inferred from homology"/>
<evidence type="ECO:0000313" key="5">
    <source>
        <dbReference type="Proteomes" id="UP001153712"/>
    </source>
</evidence>
<dbReference type="GO" id="GO:0005615">
    <property type="term" value="C:extracellular space"/>
    <property type="evidence" value="ECO:0007669"/>
    <property type="project" value="TreeGrafter"/>
</dbReference>
<dbReference type="EMBL" id="OU900097">
    <property type="protein sequence ID" value="CAG9861419.1"/>
    <property type="molecule type" value="Genomic_DNA"/>
</dbReference>
<keyword evidence="1" id="KW-0732">Signal</keyword>
<keyword evidence="2" id="KW-0090">Biological rhythms</keyword>
<protein>
    <recommendedName>
        <fullName evidence="6">Protein takeout</fullName>
    </recommendedName>
</protein>
<dbReference type="PANTHER" id="PTHR11008:SF39">
    <property type="entry name" value="CIRCADIAN CLOCK-CONTROLLED PROTEIN-LIKE PROTEIN"/>
    <property type="match status" value="1"/>
</dbReference>
<evidence type="ECO:0000256" key="2">
    <source>
        <dbReference type="ARBA" id="ARBA00023108"/>
    </source>
</evidence>
<dbReference type="AlphaFoldDB" id="A0A9N9XNU1"/>
<dbReference type="Gene3D" id="3.15.10.30">
    <property type="entry name" value="Haemolymph juvenile hormone binding protein"/>
    <property type="match status" value="1"/>
</dbReference>
<dbReference type="PANTHER" id="PTHR11008">
    <property type="entry name" value="PROTEIN TAKEOUT-LIKE PROTEIN"/>
    <property type="match status" value="1"/>
</dbReference>
<evidence type="ECO:0008006" key="6">
    <source>
        <dbReference type="Google" id="ProtNLM"/>
    </source>
</evidence>
<sequence>MQAINKSIKRIKLLVPNRLNMLRKIIFYLLVRTLCCDALPKLPSFIKVCHQSDANLPTCIKKSVEELRPLLVKGIPDLDIPSVEPLNISEVVIDQGSGSVSLRSVYKNIQVHGPSKFVIKDIKVDLEKDKMRIKLWLPELEVTCNYSIDGKILMMPISGAGKSTAKYSNIEATITLRAERVKKGEEIYYNVTDFYVNFDIGDAKIHLDDLFNGDKDLGEAMNVFLNDNWRQIASEIKPVLEDNIAMIFKKFANKIFHKYPRNVLIPK</sequence>
<dbReference type="OrthoDB" id="8174700at2759"/>
<accession>A0A9N9XNU1</accession>
<keyword evidence="5" id="KW-1185">Reference proteome</keyword>
<evidence type="ECO:0000256" key="3">
    <source>
        <dbReference type="ARBA" id="ARBA00060902"/>
    </source>
</evidence>
<dbReference type="GO" id="GO:0007623">
    <property type="term" value="P:circadian rhythm"/>
    <property type="evidence" value="ECO:0007669"/>
    <property type="project" value="UniProtKB-ARBA"/>
</dbReference>